<evidence type="ECO:0000313" key="2">
    <source>
        <dbReference type="Proteomes" id="UP000036503"/>
    </source>
</evidence>
<dbReference type="InParanoid" id="A0A0J6ZK40"/>
<gene>
    <name evidence="1" type="ORF">AB840_14710</name>
</gene>
<sequence length="108" mass="12443">MEERRVFSVDELAKEWNCSSSTIRRMEKDGLLRRLPLPGTMYRAKEVYALEGLDLRDLKQPTVFEMRRLQAENSGLQKRVSQLEGIILQITSFATSAVADKVIREEQA</sequence>
<dbReference type="EMBL" id="LEKT01000087">
    <property type="protein sequence ID" value="KMO85226.1"/>
    <property type="molecule type" value="Genomic_DNA"/>
</dbReference>
<comment type="caution">
    <text evidence="1">The sequence shown here is derived from an EMBL/GenBank/DDBJ whole genome shotgun (WGS) entry which is preliminary data.</text>
</comment>
<evidence type="ECO:0000313" key="1">
    <source>
        <dbReference type="EMBL" id="KMO85226.1"/>
    </source>
</evidence>
<reference evidence="1 2" key="1">
    <citation type="submission" date="2015-06" db="EMBL/GenBank/DDBJ databases">
        <title>Draft genome sequence of beer spoilage bacterium Megasphaera cerevisiae type strain 20462.</title>
        <authorList>
            <person name="Kutumbaka K."/>
            <person name="Pasmowitz J."/>
            <person name="Mategko J."/>
            <person name="Reyes D."/>
            <person name="Friedrich A."/>
            <person name="Han S."/>
            <person name="Martens-Habbena W."/>
            <person name="Neal-McKinney J."/>
            <person name="Janagama H.K."/>
            <person name="Nadala C."/>
            <person name="Samadpour M."/>
        </authorList>
    </citation>
    <scope>NUCLEOTIDE SEQUENCE [LARGE SCALE GENOMIC DNA]</scope>
    <source>
        <strain evidence="1 2">DSM 20462</strain>
    </source>
</reference>
<organism evidence="1 2">
    <name type="scientific">Megasphaera cerevisiae DSM 20462</name>
    <dbReference type="NCBI Taxonomy" id="1122219"/>
    <lineage>
        <taxon>Bacteria</taxon>
        <taxon>Bacillati</taxon>
        <taxon>Bacillota</taxon>
        <taxon>Negativicutes</taxon>
        <taxon>Veillonellales</taxon>
        <taxon>Veillonellaceae</taxon>
        <taxon>Megasphaera</taxon>
    </lineage>
</organism>
<name>A0A0J6ZK40_9FIRM</name>
<dbReference type="Proteomes" id="UP000036503">
    <property type="component" value="Unassembled WGS sequence"/>
</dbReference>
<dbReference type="AlphaFoldDB" id="A0A0J6ZK40"/>
<keyword evidence="2" id="KW-1185">Reference proteome</keyword>
<accession>A0A0J6ZK40</accession>
<protein>
    <recommendedName>
        <fullName evidence="3">HTH merR-type domain-containing protein</fullName>
    </recommendedName>
</protein>
<evidence type="ECO:0008006" key="3">
    <source>
        <dbReference type="Google" id="ProtNLM"/>
    </source>
</evidence>
<dbReference type="RefSeq" id="WP_048515597.1">
    <property type="nucleotide sequence ID" value="NZ_FUXD01000074.1"/>
</dbReference>
<dbReference type="PATRIC" id="fig|1122219.3.peg.3391"/>
<proteinExistence type="predicted"/>
<dbReference type="OrthoDB" id="1625347at2"/>